<dbReference type="GO" id="GO:0031123">
    <property type="term" value="P:RNA 3'-end processing"/>
    <property type="evidence" value="ECO:0007669"/>
    <property type="project" value="UniProtKB-ARBA"/>
</dbReference>
<keyword evidence="3" id="KW-0378">Hydrolase</keyword>
<keyword evidence="4" id="KW-0862">Zinc</keyword>
<dbReference type="EMBL" id="JAVRJZ010000002">
    <property type="protein sequence ID" value="KAK2725762.1"/>
    <property type="molecule type" value="Genomic_DNA"/>
</dbReference>
<feature type="domain" description="Metallo-beta-lactamase" evidence="6">
    <location>
        <begin position="31"/>
        <end position="199"/>
    </location>
</feature>
<dbReference type="CDD" id="cd07722">
    <property type="entry name" value="LACTB2-like_MBL-fold"/>
    <property type="match status" value="1"/>
</dbReference>
<dbReference type="SMART" id="SM00849">
    <property type="entry name" value="Lactamase_B"/>
    <property type="match status" value="1"/>
</dbReference>
<dbReference type="Proteomes" id="UP001187531">
    <property type="component" value="Unassembled WGS sequence"/>
</dbReference>
<dbReference type="GO" id="GO:0003727">
    <property type="term" value="F:single-stranded RNA binding"/>
    <property type="evidence" value="ECO:0007669"/>
    <property type="project" value="TreeGrafter"/>
</dbReference>
<keyword evidence="8" id="KW-1185">Reference proteome</keyword>
<keyword evidence="2" id="KW-0479">Metal-binding</keyword>
<dbReference type="InterPro" id="IPR001279">
    <property type="entry name" value="Metallo-B-lactamas"/>
</dbReference>
<evidence type="ECO:0000313" key="8">
    <source>
        <dbReference type="Proteomes" id="UP001187531"/>
    </source>
</evidence>
<evidence type="ECO:0000256" key="3">
    <source>
        <dbReference type="ARBA" id="ARBA00022801"/>
    </source>
</evidence>
<proteinExistence type="inferred from homology"/>
<dbReference type="Pfam" id="PF00753">
    <property type="entry name" value="Lactamase_B"/>
    <property type="match status" value="1"/>
</dbReference>
<evidence type="ECO:0000256" key="2">
    <source>
        <dbReference type="ARBA" id="ARBA00022723"/>
    </source>
</evidence>
<dbReference type="FunFam" id="1.10.10.10:FF:000328">
    <property type="entry name" value="Lactamase beta 2"/>
    <property type="match status" value="1"/>
</dbReference>
<comment type="caution">
    <text evidence="7">The sequence shown here is derived from an EMBL/GenBank/DDBJ whole genome shotgun (WGS) entry which is preliminary data.</text>
</comment>
<dbReference type="InterPro" id="IPR050662">
    <property type="entry name" value="Sec-metab_biosynth-thioest"/>
</dbReference>
<dbReference type="PANTHER" id="PTHR23131">
    <property type="entry name" value="ENDORIBONUCLEASE LACTB2"/>
    <property type="match status" value="1"/>
</dbReference>
<dbReference type="FunFam" id="3.60.15.10:FF:000017">
    <property type="entry name" value="Lactamase beta 2"/>
    <property type="match status" value="1"/>
</dbReference>
<reference evidence="7" key="1">
    <citation type="submission" date="2023-07" db="EMBL/GenBank/DDBJ databases">
        <title>Chromosome-level genome assembly of Artemia franciscana.</title>
        <authorList>
            <person name="Jo E."/>
        </authorList>
    </citation>
    <scope>NUCLEOTIDE SEQUENCE</scope>
    <source>
        <tissue evidence="7">Whole body</tissue>
    </source>
</reference>
<dbReference type="GO" id="GO:0005759">
    <property type="term" value="C:mitochondrial matrix"/>
    <property type="evidence" value="ECO:0007669"/>
    <property type="project" value="TreeGrafter"/>
</dbReference>
<dbReference type="GO" id="GO:0016787">
    <property type="term" value="F:hydrolase activity"/>
    <property type="evidence" value="ECO:0007669"/>
    <property type="project" value="UniProtKB-KW"/>
</dbReference>
<dbReference type="Gene3D" id="3.60.15.10">
    <property type="entry name" value="Ribonuclease Z/Hydroxyacylglutathione hydrolase-like"/>
    <property type="match status" value="1"/>
</dbReference>
<evidence type="ECO:0000256" key="5">
    <source>
        <dbReference type="ARBA" id="ARBA00069358"/>
    </source>
</evidence>
<dbReference type="PANTHER" id="PTHR23131:SF0">
    <property type="entry name" value="ENDORIBONUCLEASE LACTB2"/>
    <property type="match status" value="1"/>
</dbReference>
<comment type="similarity">
    <text evidence="1">Belongs to the metallo-beta-lactamase superfamily. Glyoxalase II family.</text>
</comment>
<organism evidence="7 8">
    <name type="scientific">Artemia franciscana</name>
    <name type="common">Brine shrimp</name>
    <name type="synonym">Artemia sanfranciscana</name>
    <dbReference type="NCBI Taxonomy" id="6661"/>
    <lineage>
        <taxon>Eukaryota</taxon>
        <taxon>Metazoa</taxon>
        <taxon>Ecdysozoa</taxon>
        <taxon>Arthropoda</taxon>
        <taxon>Crustacea</taxon>
        <taxon>Branchiopoda</taxon>
        <taxon>Anostraca</taxon>
        <taxon>Artemiidae</taxon>
        <taxon>Artemia</taxon>
    </lineage>
</organism>
<dbReference type="AlphaFoldDB" id="A0AA88IS13"/>
<evidence type="ECO:0000256" key="4">
    <source>
        <dbReference type="ARBA" id="ARBA00022833"/>
    </source>
</evidence>
<dbReference type="GO" id="GO:0004521">
    <property type="term" value="F:RNA endonuclease activity"/>
    <property type="evidence" value="ECO:0007669"/>
    <property type="project" value="TreeGrafter"/>
</dbReference>
<sequence length="289" mass="32604">MAAAIIPKVSKLSTRVIRLLGCNPGIMTLQGTNTYLVGTGSSRILIDTGDSNVPEYIDYLARVLSSERVQLEKIIITHWHHDHMGGVKDIFEKFAPGCEVLKHPRLQGETEDLPDGFPSPLTNLQDGQKIFTEGATLRVIQTPGHTTDHVVLHLEEEEAVFCGDCILGEGTTVFEDLHDYLLSLRKILEVNAKILYPGHGNIIESPAERIQYYLAHRQHREEQILQVLASFNWQLVTAMDIVRQAYKETPEHLYPAAEVNVNHHLEKLLKEKRVVHSEGRWKLANQSSL</sequence>
<name>A0AA88IS13_ARTSF</name>
<dbReference type="InterPro" id="IPR041516">
    <property type="entry name" value="LACTB2_WH"/>
</dbReference>
<evidence type="ECO:0000259" key="6">
    <source>
        <dbReference type="SMART" id="SM00849"/>
    </source>
</evidence>
<dbReference type="InterPro" id="IPR036388">
    <property type="entry name" value="WH-like_DNA-bd_sf"/>
</dbReference>
<gene>
    <name evidence="7" type="ORF">QYM36_000297</name>
</gene>
<dbReference type="Pfam" id="PF17778">
    <property type="entry name" value="WHD_BLACT"/>
    <property type="match status" value="1"/>
</dbReference>
<dbReference type="InterPro" id="IPR036866">
    <property type="entry name" value="RibonucZ/Hydroxyglut_hydro"/>
</dbReference>
<dbReference type="Gene3D" id="1.10.10.10">
    <property type="entry name" value="Winged helix-like DNA-binding domain superfamily/Winged helix DNA-binding domain"/>
    <property type="match status" value="1"/>
</dbReference>
<protein>
    <recommendedName>
        <fullName evidence="5">Beta-lactamase-like protein 2 homolog</fullName>
    </recommendedName>
</protein>
<dbReference type="GO" id="GO:0046872">
    <property type="term" value="F:metal ion binding"/>
    <property type="evidence" value="ECO:0007669"/>
    <property type="project" value="UniProtKB-KW"/>
</dbReference>
<dbReference type="InterPro" id="IPR047921">
    <property type="entry name" value="LACTB2-like_MBL-fold"/>
</dbReference>
<evidence type="ECO:0000256" key="1">
    <source>
        <dbReference type="ARBA" id="ARBA00006759"/>
    </source>
</evidence>
<accession>A0AA88IS13</accession>
<dbReference type="SUPFAM" id="SSF56281">
    <property type="entry name" value="Metallo-hydrolase/oxidoreductase"/>
    <property type="match status" value="1"/>
</dbReference>
<evidence type="ECO:0000313" key="7">
    <source>
        <dbReference type="EMBL" id="KAK2725762.1"/>
    </source>
</evidence>